<dbReference type="PROSITE" id="PS50105">
    <property type="entry name" value="SAM_DOMAIN"/>
    <property type="match status" value="1"/>
</dbReference>
<dbReference type="Pfam" id="PF00536">
    <property type="entry name" value="SAM_1"/>
    <property type="match status" value="1"/>
</dbReference>
<dbReference type="Gene3D" id="1.10.150.50">
    <property type="entry name" value="Transcription Factor, Ets-1"/>
    <property type="match status" value="1"/>
</dbReference>
<dbReference type="Proteomes" id="UP000005226">
    <property type="component" value="Chromosome 16"/>
</dbReference>
<evidence type="ECO:0000313" key="3">
    <source>
        <dbReference type="Proteomes" id="UP000005226"/>
    </source>
</evidence>
<reference evidence="2 3" key="1">
    <citation type="journal article" date="2011" name="Genome Biol. Evol.">
        <title>Integration of the genetic map and genome assembly of fugu facilitates insights into distinct features of genome evolution in teleosts and mammals.</title>
        <authorList>
            <person name="Kai W."/>
            <person name="Kikuchi K."/>
            <person name="Tohari S."/>
            <person name="Chew A.K."/>
            <person name="Tay A."/>
            <person name="Fujiwara A."/>
            <person name="Hosoya S."/>
            <person name="Suetake H."/>
            <person name="Naruse K."/>
            <person name="Brenner S."/>
            <person name="Suzuki Y."/>
            <person name="Venkatesh B."/>
        </authorList>
    </citation>
    <scope>NUCLEOTIDE SEQUENCE [LARGE SCALE GENOMIC DNA]</scope>
</reference>
<evidence type="ECO:0000313" key="2">
    <source>
        <dbReference type="Ensembl" id="ENSTRUP00000053859.2"/>
    </source>
</evidence>
<protein>
    <recommendedName>
        <fullName evidence="1">SAM domain-containing protein</fullName>
    </recommendedName>
</protein>
<dbReference type="Ensembl" id="ENSTRUT00000055850.2">
    <property type="protein sequence ID" value="ENSTRUP00000053859.2"/>
    <property type="gene ID" value="ENSTRUG00000023532.2"/>
</dbReference>
<dbReference type="AlphaFoldDB" id="A0A3B5KKF1"/>
<reference evidence="2" key="2">
    <citation type="submission" date="2025-08" db="UniProtKB">
        <authorList>
            <consortium name="Ensembl"/>
        </authorList>
    </citation>
    <scope>IDENTIFICATION</scope>
</reference>
<accession>A0A3B5KKF1</accession>
<sequence>MTIECGRDELVNNQSPCFLQWSCHDVAEWIESLGFAKYIACFTDNLINGRKLIHINCSNMPRLGITDFKDMKVISAHVRKLLGITATPWNHSIADPPQDARTLFLEKKSRTGKWADRLTYQQSLDEKNLE</sequence>
<proteinExistence type="predicted"/>
<dbReference type="SUPFAM" id="SSF47769">
    <property type="entry name" value="SAM/Pointed domain"/>
    <property type="match status" value="1"/>
</dbReference>
<dbReference type="PANTHER" id="PTHR46829:SF1">
    <property type="entry name" value="STERILE ALPHA MOTIF DOMAIN-CONTAINING PROTEIN 15"/>
    <property type="match status" value="1"/>
</dbReference>
<dbReference type="SMART" id="SM00454">
    <property type="entry name" value="SAM"/>
    <property type="match status" value="1"/>
</dbReference>
<dbReference type="InterPro" id="IPR013761">
    <property type="entry name" value="SAM/pointed_sf"/>
</dbReference>
<dbReference type="GeneTree" id="ENSGT00630000089942"/>
<dbReference type="InterPro" id="IPR001660">
    <property type="entry name" value="SAM"/>
</dbReference>
<evidence type="ECO:0000259" key="1">
    <source>
        <dbReference type="PROSITE" id="PS50105"/>
    </source>
</evidence>
<feature type="domain" description="SAM" evidence="1">
    <location>
        <begin position="21"/>
        <end position="84"/>
    </location>
</feature>
<keyword evidence="3" id="KW-1185">Reference proteome</keyword>
<organism evidence="2 3">
    <name type="scientific">Takifugu rubripes</name>
    <name type="common">Japanese pufferfish</name>
    <name type="synonym">Fugu rubripes</name>
    <dbReference type="NCBI Taxonomy" id="31033"/>
    <lineage>
        <taxon>Eukaryota</taxon>
        <taxon>Metazoa</taxon>
        <taxon>Chordata</taxon>
        <taxon>Craniata</taxon>
        <taxon>Vertebrata</taxon>
        <taxon>Euteleostomi</taxon>
        <taxon>Actinopterygii</taxon>
        <taxon>Neopterygii</taxon>
        <taxon>Teleostei</taxon>
        <taxon>Neoteleostei</taxon>
        <taxon>Acanthomorphata</taxon>
        <taxon>Eupercaria</taxon>
        <taxon>Tetraodontiformes</taxon>
        <taxon>Tetradontoidea</taxon>
        <taxon>Tetraodontidae</taxon>
        <taxon>Takifugu</taxon>
    </lineage>
</organism>
<dbReference type="OMA" id="QYKACFT"/>
<reference evidence="2" key="3">
    <citation type="submission" date="2025-09" db="UniProtKB">
        <authorList>
            <consortium name="Ensembl"/>
        </authorList>
    </citation>
    <scope>IDENTIFICATION</scope>
</reference>
<dbReference type="InParanoid" id="A0A3B5KKF1"/>
<name>A0A3B5KKF1_TAKRU</name>
<dbReference type="PANTHER" id="PTHR46829">
    <property type="entry name" value="STERILE ALPHA MOTIF DOMAIN-CONTAINING PROTEIN 15"/>
    <property type="match status" value="1"/>
</dbReference>